<evidence type="ECO:0000256" key="4">
    <source>
        <dbReference type="ARBA" id="ARBA00022643"/>
    </source>
</evidence>
<dbReference type="AlphaFoldDB" id="K9E9Q7"/>
<dbReference type="EMBL" id="AGXA01000021">
    <property type="protein sequence ID" value="EKU93408.1"/>
    <property type="molecule type" value="Genomic_DNA"/>
</dbReference>
<comment type="function">
    <text evidence="1">Nitronate monooxygenase that uses molecular oxygen to catalyze the oxidative denitrification of alkyl nitronates. Acts on propionate 3-nitronate (P3N), the presumed physiological substrate. Probably functions in the detoxification of P3N, a metabolic poison produced by plants and fungi as a defense mechanism.</text>
</comment>
<evidence type="ECO:0000256" key="2">
    <source>
        <dbReference type="ARBA" id="ARBA00013457"/>
    </source>
</evidence>
<name>K9E9Q7_9LACT</name>
<keyword evidence="3" id="KW-0285">Flavoprotein</keyword>
<dbReference type="InterPro" id="IPR004136">
    <property type="entry name" value="NMO"/>
</dbReference>
<dbReference type="eggNOG" id="COG2070">
    <property type="taxonomic scope" value="Bacteria"/>
</dbReference>
<evidence type="ECO:0000256" key="3">
    <source>
        <dbReference type="ARBA" id="ARBA00022630"/>
    </source>
</evidence>
<dbReference type="GO" id="GO:0018580">
    <property type="term" value="F:nitronate monooxygenase activity"/>
    <property type="evidence" value="ECO:0007669"/>
    <property type="project" value="InterPro"/>
</dbReference>
<evidence type="ECO:0000313" key="6">
    <source>
        <dbReference type="EMBL" id="EKU93408.1"/>
    </source>
</evidence>
<keyword evidence="5" id="KW-0560">Oxidoreductase</keyword>
<evidence type="ECO:0000313" key="7">
    <source>
        <dbReference type="Proteomes" id="UP000009875"/>
    </source>
</evidence>
<comment type="caution">
    <text evidence="6">The sequence shown here is derived from an EMBL/GenBank/DDBJ whole genome shotgun (WGS) entry which is preliminary data.</text>
</comment>
<protein>
    <recommendedName>
        <fullName evidence="2">Probable nitronate monooxygenase</fullName>
    </recommendedName>
</protein>
<dbReference type="CDD" id="cd04730">
    <property type="entry name" value="NPD_like"/>
    <property type="match status" value="1"/>
</dbReference>
<evidence type="ECO:0000256" key="5">
    <source>
        <dbReference type="ARBA" id="ARBA00023002"/>
    </source>
</evidence>
<dbReference type="InterPro" id="IPR013785">
    <property type="entry name" value="Aldolase_TIM"/>
</dbReference>
<organism evidence="6 7">
    <name type="scientific">Alloiococcus otitis ATCC 51267</name>
    <dbReference type="NCBI Taxonomy" id="883081"/>
    <lineage>
        <taxon>Bacteria</taxon>
        <taxon>Bacillati</taxon>
        <taxon>Bacillota</taxon>
        <taxon>Bacilli</taxon>
        <taxon>Lactobacillales</taxon>
        <taxon>Carnobacteriaceae</taxon>
        <taxon>Alloiococcus</taxon>
    </lineage>
</organism>
<dbReference type="SUPFAM" id="SSF51412">
    <property type="entry name" value="Inosine monophosphate dehydrogenase (IMPDH)"/>
    <property type="match status" value="1"/>
</dbReference>
<dbReference type="RefSeq" id="WP_003778295.1">
    <property type="nucleotide sequence ID" value="NZ_JH992959.1"/>
</dbReference>
<sequence length="288" mass="30329">MMDERLTSLLGISYPIIQGGMAKISRPSLVSAVSQAGGLGVLTSMGLTPQELSQDIQEVQKQIDQPFAVNLMLQQDNIFDLLEVIKEMNPPVVMTGAGSPKAFVQDLKDLGIKVIPVLSTVSQAKKMEALGVDAIVVEGQEAGGHIGWTSTMAVLPQVVQAVDIPVVAAGGIGSGQAIAAAECLGACGVQLGTLFLSAKECPISDFYRKKLLACQDQDTLVSELHPGGRVRSLKASSQDDPDLLAKEGEAGLHYAGEVAGQVNHLASVQEIMDQLLAQYQSTLAKLIQ</sequence>
<dbReference type="PANTHER" id="PTHR32332">
    <property type="entry name" value="2-NITROPROPANE DIOXYGENASE"/>
    <property type="match status" value="1"/>
</dbReference>
<reference evidence="6 7" key="1">
    <citation type="submission" date="2012-09" db="EMBL/GenBank/DDBJ databases">
        <title>The Genome Sequence of Alloiococcus otitis ATCC 51267.</title>
        <authorList>
            <consortium name="The Broad Institute Genome Sequencing Platform"/>
            <person name="Earl A."/>
            <person name="Ward D."/>
            <person name="Feldgarden M."/>
            <person name="Gevers D."/>
            <person name="Huys G."/>
            <person name="Walker B."/>
            <person name="Young S.K."/>
            <person name="Zeng Q."/>
            <person name="Gargeya S."/>
            <person name="Fitzgerald M."/>
            <person name="Haas B."/>
            <person name="Abouelleil A."/>
            <person name="Alvarado L."/>
            <person name="Arachchi H.M."/>
            <person name="Berlin A.M."/>
            <person name="Chapman S.B."/>
            <person name="Goldberg J."/>
            <person name="Griggs A."/>
            <person name="Gujja S."/>
            <person name="Hansen M."/>
            <person name="Howarth C."/>
            <person name="Imamovic A."/>
            <person name="Larimer J."/>
            <person name="McCowen C."/>
            <person name="Montmayeur A."/>
            <person name="Murphy C."/>
            <person name="Neiman D."/>
            <person name="Pearson M."/>
            <person name="Priest M."/>
            <person name="Roberts A."/>
            <person name="Saif S."/>
            <person name="Shea T."/>
            <person name="Sisk P."/>
            <person name="Sykes S."/>
            <person name="Wortman J."/>
            <person name="Nusbaum C."/>
            <person name="Birren B."/>
        </authorList>
    </citation>
    <scope>NUCLEOTIDE SEQUENCE [LARGE SCALE GENOMIC DNA]</scope>
    <source>
        <strain evidence="6 7">ATCC 51267</strain>
    </source>
</reference>
<dbReference type="Proteomes" id="UP000009875">
    <property type="component" value="Unassembled WGS sequence"/>
</dbReference>
<dbReference type="Gene3D" id="3.20.20.70">
    <property type="entry name" value="Aldolase class I"/>
    <property type="match status" value="1"/>
</dbReference>
<keyword evidence="4" id="KW-0288">FMN</keyword>
<dbReference type="HOGENOM" id="CLU_038732_1_1_9"/>
<keyword evidence="7" id="KW-1185">Reference proteome</keyword>
<gene>
    <name evidence="6" type="ORF">HMPREF9698_01156</name>
</gene>
<dbReference type="PANTHER" id="PTHR32332:SF20">
    <property type="entry name" value="2-NITROPROPANE DIOXYGENASE-LIKE PROTEIN"/>
    <property type="match status" value="1"/>
</dbReference>
<accession>K9E9Q7</accession>
<dbReference type="Pfam" id="PF03060">
    <property type="entry name" value="NMO"/>
    <property type="match status" value="1"/>
</dbReference>
<evidence type="ECO:0000256" key="1">
    <source>
        <dbReference type="ARBA" id="ARBA00003535"/>
    </source>
</evidence>
<proteinExistence type="predicted"/>
<dbReference type="OrthoDB" id="9778912at2"/>
<dbReference type="STRING" id="883081.HMPREF9698_01156"/>